<dbReference type="PANTHER" id="PTHR47584">
    <property type="match status" value="1"/>
</dbReference>
<name>A0AAW0L374_QUESU</name>
<dbReference type="AlphaFoldDB" id="A0AAW0L374"/>
<evidence type="ECO:0000313" key="1">
    <source>
        <dbReference type="EMBL" id="KAK7846140.1"/>
    </source>
</evidence>
<organism evidence="1 2">
    <name type="scientific">Quercus suber</name>
    <name type="common">Cork oak</name>
    <dbReference type="NCBI Taxonomy" id="58331"/>
    <lineage>
        <taxon>Eukaryota</taxon>
        <taxon>Viridiplantae</taxon>
        <taxon>Streptophyta</taxon>
        <taxon>Embryophyta</taxon>
        <taxon>Tracheophyta</taxon>
        <taxon>Spermatophyta</taxon>
        <taxon>Magnoliopsida</taxon>
        <taxon>eudicotyledons</taxon>
        <taxon>Gunneridae</taxon>
        <taxon>Pentapetalae</taxon>
        <taxon>rosids</taxon>
        <taxon>fabids</taxon>
        <taxon>Fagales</taxon>
        <taxon>Fagaceae</taxon>
        <taxon>Quercus</taxon>
    </lineage>
</organism>
<reference evidence="1 2" key="1">
    <citation type="journal article" date="2018" name="Sci. Data">
        <title>The draft genome sequence of cork oak.</title>
        <authorList>
            <person name="Ramos A.M."/>
            <person name="Usie A."/>
            <person name="Barbosa P."/>
            <person name="Barros P.M."/>
            <person name="Capote T."/>
            <person name="Chaves I."/>
            <person name="Simoes F."/>
            <person name="Abreu I."/>
            <person name="Carrasquinho I."/>
            <person name="Faro C."/>
            <person name="Guimaraes J.B."/>
            <person name="Mendonca D."/>
            <person name="Nobrega F."/>
            <person name="Rodrigues L."/>
            <person name="Saibo N.J.M."/>
            <person name="Varela M.C."/>
            <person name="Egas C."/>
            <person name="Matos J."/>
            <person name="Miguel C.M."/>
            <person name="Oliveira M.M."/>
            <person name="Ricardo C.P."/>
            <person name="Goncalves S."/>
        </authorList>
    </citation>
    <scope>NUCLEOTIDE SEQUENCE [LARGE SCALE GENOMIC DNA]</scope>
    <source>
        <strain evidence="2">cv. HL8</strain>
    </source>
</reference>
<dbReference type="PANTHER" id="PTHR47584:SF14">
    <property type="entry name" value="L10-INTERACTING MYB DOMAIN-CONTAINING PROTEIN-LIKE"/>
    <property type="match status" value="1"/>
</dbReference>
<dbReference type="Proteomes" id="UP000237347">
    <property type="component" value="Unassembled WGS sequence"/>
</dbReference>
<accession>A0AAW0L374</accession>
<dbReference type="EMBL" id="PKMF04000160">
    <property type="protein sequence ID" value="KAK7846140.1"/>
    <property type="molecule type" value="Genomic_DNA"/>
</dbReference>
<gene>
    <name evidence="1" type="ORF">CFP56_008344</name>
</gene>
<proteinExistence type="predicted"/>
<keyword evidence="2" id="KW-1185">Reference proteome</keyword>
<sequence length="225" mass="25690">MAEDDSDHDLSDVELEIVTAYVSICIEHVQEHYMKNRRARKNFQKDQTGSLMRMTDAIKNLTEVSRQRHNRKSERRRQSVESFGGSDTFSMAKAVDILNSIEDIDDFTLFKVIKELHNPESRSAFILMTPDRRRGWMDWVSGNMFGSTSTASNSFCIYISLLTRVNSQILKELSEFNSGGILILPVNLSIYVLSVQPALNEAAKSVQAQKITQYSSPSPWQNESW</sequence>
<evidence type="ECO:0000313" key="2">
    <source>
        <dbReference type="Proteomes" id="UP000237347"/>
    </source>
</evidence>
<protein>
    <submittedName>
        <fullName evidence="1">Uncharacterized protein</fullName>
    </submittedName>
</protein>
<dbReference type="InterPro" id="IPR045026">
    <property type="entry name" value="LIMYB"/>
</dbReference>
<comment type="caution">
    <text evidence="1">The sequence shown here is derived from an EMBL/GenBank/DDBJ whole genome shotgun (WGS) entry which is preliminary data.</text>
</comment>